<evidence type="ECO:0000313" key="5">
    <source>
        <dbReference type="Proteomes" id="UP000005237"/>
    </source>
</evidence>
<dbReference type="InterPro" id="IPR052214">
    <property type="entry name" value="DAG_Lipase-Related"/>
</dbReference>
<proteinExistence type="predicted"/>
<keyword evidence="5" id="KW-1185">Reference proteome</keyword>
<sequence>MLLKQEHPTVICYSYAPPGCVISEFGQDEMEKHVMSVVSGDDIVSRISFQSLHRLRERIFHELQACQHAKYKILIRGIYQLFFKYPWQDDGLSGVRIDSSATLESALLAQEISYGGVQSLESSGSEPGGSILTRSSSQSHKLQLYVPGRIVYLSTAEGNLVKETWIDPK</sequence>
<dbReference type="PANTHER" id="PTHR45792">
    <property type="entry name" value="DIACYLGLYCEROL LIPASE HOMOLOG-RELATED"/>
    <property type="match status" value="1"/>
</dbReference>
<dbReference type="GO" id="GO:0005886">
    <property type="term" value="C:plasma membrane"/>
    <property type="evidence" value="ECO:0007669"/>
    <property type="project" value="TreeGrafter"/>
</dbReference>
<reference evidence="5" key="1">
    <citation type="submission" date="2010-08" db="EMBL/GenBank/DDBJ databases">
        <authorList>
            <consortium name="Caenorhabditis japonica Sequencing Consortium"/>
            <person name="Wilson R.K."/>
        </authorList>
    </citation>
    <scope>NUCLEOTIDE SEQUENCE [LARGE SCALE GENOMIC DNA]</scope>
    <source>
        <strain evidence="5">DF5081</strain>
    </source>
</reference>
<evidence type="ECO:0000313" key="4">
    <source>
        <dbReference type="EnsemblMetazoa" id="CJA02060.1"/>
    </source>
</evidence>
<dbReference type="Proteomes" id="UP000005237">
    <property type="component" value="Unassembled WGS sequence"/>
</dbReference>
<keyword evidence="2" id="KW-0442">Lipid degradation</keyword>
<evidence type="ECO:0000256" key="2">
    <source>
        <dbReference type="ARBA" id="ARBA00022963"/>
    </source>
</evidence>
<dbReference type="AlphaFoldDB" id="A0A8R1DGG7"/>
<accession>A0A8R1DGG7</accession>
<keyword evidence="1" id="KW-0378">Hydrolase</keyword>
<name>A0A8R1DGG7_CAEJA</name>
<dbReference type="GO" id="GO:0004806">
    <property type="term" value="F:triacylglycerol lipase activity"/>
    <property type="evidence" value="ECO:0007669"/>
    <property type="project" value="TreeGrafter"/>
</dbReference>
<keyword evidence="3" id="KW-0443">Lipid metabolism</keyword>
<protein>
    <submittedName>
        <fullName evidence="4">Uncharacterized protein</fullName>
    </submittedName>
</protein>
<evidence type="ECO:0000256" key="3">
    <source>
        <dbReference type="ARBA" id="ARBA00023098"/>
    </source>
</evidence>
<dbReference type="GO" id="GO:0022008">
    <property type="term" value="P:neurogenesis"/>
    <property type="evidence" value="ECO:0007669"/>
    <property type="project" value="TreeGrafter"/>
</dbReference>
<organism evidence="4 5">
    <name type="scientific">Caenorhabditis japonica</name>
    <dbReference type="NCBI Taxonomy" id="281687"/>
    <lineage>
        <taxon>Eukaryota</taxon>
        <taxon>Metazoa</taxon>
        <taxon>Ecdysozoa</taxon>
        <taxon>Nematoda</taxon>
        <taxon>Chromadorea</taxon>
        <taxon>Rhabditida</taxon>
        <taxon>Rhabditina</taxon>
        <taxon>Rhabditomorpha</taxon>
        <taxon>Rhabditoidea</taxon>
        <taxon>Rhabditidae</taxon>
        <taxon>Peloderinae</taxon>
        <taxon>Caenorhabditis</taxon>
    </lineage>
</organism>
<dbReference type="GO" id="GO:0019369">
    <property type="term" value="P:arachidonate metabolic process"/>
    <property type="evidence" value="ECO:0007669"/>
    <property type="project" value="TreeGrafter"/>
</dbReference>
<dbReference type="GO" id="GO:0005737">
    <property type="term" value="C:cytoplasm"/>
    <property type="evidence" value="ECO:0007669"/>
    <property type="project" value="TreeGrafter"/>
</dbReference>
<reference evidence="4" key="2">
    <citation type="submission" date="2022-06" db="UniProtKB">
        <authorList>
            <consortium name="EnsemblMetazoa"/>
        </authorList>
    </citation>
    <scope>IDENTIFICATION</scope>
    <source>
        <strain evidence="4">DF5081</strain>
    </source>
</reference>
<dbReference type="EnsemblMetazoa" id="CJA02060.1">
    <property type="protein sequence ID" value="CJA02060.1"/>
    <property type="gene ID" value="WBGene00121267"/>
</dbReference>
<evidence type="ECO:0000256" key="1">
    <source>
        <dbReference type="ARBA" id="ARBA00022801"/>
    </source>
</evidence>
<dbReference type="PANTHER" id="PTHR45792:SF2">
    <property type="entry name" value="DIACYLGLYCEROL LIPASE-BETA"/>
    <property type="match status" value="1"/>
</dbReference>
<dbReference type="GO" id="GO:0046340">
    <property type="term" value="P:diacylglycerol catabolic process"/>
    <property type="evidence" value="ECO:0007669"/>
    <property type="project" value="TreeGrafter"/>
</dbReference>